<evidence type="ECO:0000259" key="16">
    <source>
        <dbReference type="SMART" id="SM00382"/>
    </source>
</evidence>
<dbReference type="PANTHER" id="PTHR45703">
    <property type="entry name" value="DYNEIN HEAVY CHAIN"/>
    <property type="match status" value="1"/>
</dbReference>
<evidence type="ECO:0000313" key="17">
    <source>
        <dbReference type="Proteomes" id="UP000694888"/>
    </source>
</evidence>
<dbReference type="Gene3D" id="1.10.8.710">
    <property type="match status" value="1"/>
</dbReference>
<feature type="coiled-coil region" evidence="14">
    <location>
        <begin position="788"/>
        <end position="815"/>
    </location>
</feature>
<evidence type="ECO:0000256" key="4">
    <source>
        <dbReference type="ARBA" id="ARBA00022701"/>
    </source>
</evidence>
<dbReference type="InterPro" id="IPR024743">
    <property type="entry name" value="Dynein_HC_stalk"/>
</dbReference>
<dbReference type="InterPro" id="IPR024317">
    <property type="entry name" value="Dynein_heavy_chain_D4_dom"/>
</dbReference>
<dbReference type="InterPro" id="IPR042219">
    <property type="entry name" value="AAA_lid_11_sf"/>
</dbReference>
<dbReference type="InterPro" id="IPR043160">
    <property type="entry name" value="Dynein_C_barrel"/>
</dbReference>
<dbReference type="SMART" id="SM00382">
    <property type="entry name" value="AAA"/>
    <property type="match status" value="3"/>
</dbReference>
<dbReference type="InterPro" id="IPR043157">
    <property type="entry name" value="Dynein_AAA1S"/>
</dbReference>
<dbReference type="Proteomes" id="UP000694888">
    <property type="component" value="Unplaced"/>
</dbReference>
<dbReference type="Gene3D" id="3.10.490.20">
    <property type="match status" value="1"/>
</dbReference>
<feature type="domain" description="AAA+ ATPase" evidence="16">
    <location>
        <begin position="2808"/>
        <end position="2910"/>
    </location>
</feature>
<dbReference type="Gene3D" id="1.20.58.1120">
    <property type="match status" value="1"/>
</dbReference>
<dbReference type="InterPro" id="IPR003593">
    <property type="entry name" value="AAA+_ATPase"/>
</dbReference>
<dbReference type="InterPro" id="IPR041228">
    <property type="entry name" value="Dynein_C"/>
</dbReference>
<dbReference type="InterPro" id="IPR041658">
    <property type="entry name" value="AAA_lid_11"/>
</dbReference>
<evidence type="ECO:0000256" key="1">
    <source>
        <dbReference type="ARBA" id="ARBA00004430"/>
    </source>
</evidence>
<keyword evidence="5" id="KW-0677">Repeat</keyword>
<keyword evidence="11" id="KW-0505">Motor protein</keyword>
<dbReference type="Gene3D" id="3.20.180.20">
    <property type="entry name" value="Dynein heavy chain, N-terminal domain 2"/>
    <property type="match status" value="1"/>
</dbReference>
<dbReference type="Gene3D" id="1.10.287.2620">
    <property type="match status" value="1"/>
</dbReference>
<evidence type="ECO:0000256" key="6">
    <source>
        <dbReference type="ARBA" id="ARBA00022741"/>
    </source>
</evidence>
<dbReference type="Gene3D" id="1.20.920.20">
    <property type="match status" value="1"/>
</dbReference>
<dbReference type="Pfam" id="PF03028">
    <property type="entry name" value="Dynein_heavy"/>
    <property type="match status" value="1"/>
</dbReference>
<evidence type="ECO:0000256" key="15">
    <source>
        <dbReference type="SAM" id="MobiDB-lite"/>
    </source>
</evidence>
<keyword evidence="3" id="KW-0963">Cytoplasm</keyword>
<dbReference type="Pfam" id="PF12777">
    <property type="entry name" value="MT"/>
    <property type="match status" value="1"/>
</dbReference>
<organism evidence="17 18">
    <name type="scientific">Aplysia californica</name>
    <name type="common">California sea hare</name>
    <dbReference type="NCBI Taxonomy" id="6500"/>
    <lineage>
        <taxon>Eukaryota</taxon>
        <taxon>Metazoa</taxon>
        <taxon>Spiralia</taxon>
        <taxon>Lophotrochozoa</taxon>
        <taxon>Mollusca</taxon>
        <taxon>Gastropoda</taxon>
        <taxon>Heterobranchia</taxon>
        <taxon>Euthyneura</taxon>
        <taxon>Tectipleura</taxon>
        <taxon>Aplysiida</taxon>
        <taxon>Aplysioidea</taxon>
        <taxon>Aplysiidae</taxon>
        <taxon>Aplysia</taxon>
    </lineage>
</organism>
<evidence type="ECO:0000256" key="14">
    <source>
        <dbReference type="SAM" id="Coils"/>
    </source>
</evidence>
<accession>A0ABM0JAL9</accession>
<dbReference type="SUPFAM" id="SSF52540">
    <property type="entry name" value="P-loop containing nucleoside triphosphate hydrolases"/>
    <property type="match status" value="4"/>
</dbReference>
<dbReference type="Gene3D" id="1.10.472.130">
    <property type="match status" value="1"/>
</dbReference>
<keyword evidence="8" id="KW-0243">Dynein</keyword>
<keyword evidence="13" id="KW-0966">Cell projection</keyword>
<keyword evidence="4" id="KW-0493">Microtubule</keyword>
<protein>
    <submittedName>
        <fullName evidence="18">Dynein beta chain, ciliary</fullName>
    </submittedName>
</protein>
<dbReference type="InterPro" id="IPR027417">
    <property type="entry name" value="P-loop_NTPase"/>
</dbReference>
<dbReference type="RefSeq" id="XP_005089274.2">
    <property type="nucleotide sequence ID" value="XM_005089217.3"/>
</dbReference>
<dbReference type="InterPro" id="IPR026983">
    <property type="entry name" value="DHC"/>
</dbReference>
<comment type="similarity">
    <text evidence="2">Belongs to the dynein heavy chain family.</text>
</comment>
<dbReference type="InterPro" id="IPR013602">
    <property type="entry name" value="Dynein_heavy_linker"/>
</dbReference>
<dbReference type="InterPro" id="IPR041589">
    <property type="entry name" value="DNAH3_AAA_lid_1"/>
</dbReference>
<dbReference type="Pfam" id="PF12781">
    <property type="entry name" value="AAA_9"/>
    <property type="match status" value="1"/>
</dbReference>
<keyword evidence="12" id="KW-0206">Cytoskeleton</keyword>
<evidence type="ECO:0000313" key="18">
    <source>
        <dbReference type="RefSeq" id="XP_005089274.2"/>
    </source>
</evidence>
<dbReference type="Pfam" id="PF08385">
    <property type="entry name" value="DHC_N1"/>
    <property type="match status" value="1"/>
</dbReference>
<dbReference type="Gene3D" id="1.20.920.30">
    <property type="match status" value="1"/>
</dbReference>
<dbReference type="InterPro" id="IPR042222">
    <property type="entry name" value="Dynein_2_N"/>
</dbReference>
<dbReference type="InterPro" id="IPR042228">
    <property type="entry name" value="Dynein_linker_3"/>
</dbReference>
<evidence type="ECO:0000256" key="5">
    <source>
        <dbReference type="ARBA" id="ARBA00022737"/>
    </source>
</evidence>
<evidence type="ECO:0000256" key="11">
    <source>
        <dbReference type="ARBA" id="ARBA00023175"/>
    </source>
</evidence>
<dbReference type="InterPro" id="IPR035706">
    <property type="entry name" value="AAA_9"/>
</dbReference>
<dbReference type="Pfam" id="PF17857">
    <property type="entry name" value="AAA_lid_1"/>
    <property type="match status" value="1"/>
</dbReference>
<keyword evidence="9 14" id="KW-0175">Coiled coil</keyword>
<dbReference type="Pfam" id="PF25007">
    <property type="entry name" value="DYH2-5-8_CC"/>
    <property type="match status" value="1"/>
</dbReference>
<evidence type="ECO:0000256" key="3">
    <source>
        <dbReference type="ARBA" id="ARBA00022490"/>
    </source>
</evidence>
<proteinExistence type="inferred from homology"/>
<reference evidence="18" key="1">
    <citation type="submission" date="2025-08" db="UniProtKB">
        <authorList>
            <consortium name="RefSeq"/>
        </authorList>
    </citation>
    <scope>IDENTIFICATION</scope>
</reference>
<keyword evidence="7" id="KW-0067">ATP-binding</keyword>
<dbReference type="Gene3D" id="1.20.1270.280">
    <property type="match status" value="1"/>
</dbReference>
<keyword evidence="10" id="KW-0969">Cilium</keyword>
<dbReference type="Pfam" id="PF12775">
    <property type="entry name" value="AAA_7"/>
    <property type="match status" value="1"/>
</dbReference>
<dbReference type="Gene3D" id="6.10.140.1060">
    <property type="match status" value="1"/>
</dbReference>
<dbReference type="Gene3D" id="3.40.50.300">
    <property type="entry name" value="P-loop containing nucleotide triphosphate hydrolases"/>
    <property type="match status" value="5"/>
</dbReference>
<dbReference type="Pfam" id="PF12780">
    <property type="entry name" value="AAA_8"/>
    <property type="match status" value="1"/>
</dbReference>
<feature type="domain" description="AAA+ ATPase" evidence="16">
    <location>
        <begin position="1858"/>
        <end position="1994"/>
    </location>
</feature>
<dbReference type="InterPro" id="IPR013594">
    <property type="entry name" value="Dynein_heavy_tail"/>
</dbReference>
<dbReference type="Gene3D" id="1.10.8.1220">
    <property type="match status" value="1"/>
</dbReference>
<comment type="subcellular location">
    <subcellularLocation>
        <location evidence="1">Cytoplasm</location>
        <location evidence="1">Cytoskeleton</location>
        <location evidence="1">Cilium axoneme</location>
    </subcellularLocation>
</comment>
<dbReference type="GeneID" id="101847003"/>
<dbReference type="PANTHER" id="PTHR45703:SF8">
    <property type="entry name" value="DYNEINS HEAVY CHAIN"/>
    <property type="match status" value="1"/>
</dbReference>
<dbReference type="Pfam" id="PF12774">
    <property type="entry name" value="AAA_6"/>
    <property type="match status" value="1"/>
</dbReference>
<feature type="region of interest" description="Disordered" evidence="15">
    <location>
        <begin position="1"/>
        <end position="25"/>
    </location>
</feature>
<dbReference type="Pfam" id="PF17852">
    <property type="entry name" value="Dynein_AAA_lid"/>
    <property type="match status" value="1"/>
</dbReference>
<dbReference type="InterPro" id="IPR004273">
    <property type="entry name" value="Dynein_heavy_D6_P-loop"/>
</dbReference>
<dbReference type="Gene3D" id="1.10.8.720">
    <property type="entry name" value="Region D6 of dynein motor"/>
    <property type="match status" value="1"/>
</dbReference>
<evidence type="ECO:0000256" key="12">
    <source>
        <dbReference type="ARBA" id="ARBA00023212"/>
    </source>
</evidence>
<evidence type="ECO:0000256" key="13">
    <source>
        <dbReference type="ARBA" id="ARBA00023273"/>
    </source>
</evidence>
<evidence type="ECO:0000256" key="7">
    <source>
        <dbReference type="ARBA" id="ARBA00022840"/>
    </source>
</evidence>
<dbReference type="Gene3D" id="1.20.140.100">
    <property type="entry name" value="Dynein heavy chain, N-terminal domain 2"/>
    <property type="match status" value="1"/>
</dbReference>
<feature type="compositionally biased region" description="Polar residues" evidence="15">
    <location>
        <begin position="9"/>
        <end position="23"/>
    </location>
</feature>
<dbReference type="Pfam" id="PF08393">
    <property type="entry name" value="DHC_N2"/>
    <property type="match status" value="1"/>
</dbReference>
<dbReference type="Pfam" id="PF18199">
    <property type="entry name" value="Dynein_C"/>
    <property type="match status" value="1"/>
</dbReference>
<dbReference type="InterPro" id="IPR041466">
    <property type="entry name" value="Dynein_AAA5_ext"/>
</dbReference>
<feature type="coiled-coil region" evidence="14">
    <location>
        <begin position="3281"/>
        <end position="3329"/>
    </location>
</feature>
<gene>
    <name evidence="18" type="primary">LOC101847003</name>
</gene>
<evidence type="ECO:0000256" key="9">
    <source>
        <dbReference type="ARBA" id="ARBA00023054"/>
    </source>
</evidence>
<evidence type="ECO:0000256" key="8">
    <source>
        <dbReference type="ARBA" id="ARBA00023017"/>
    </source>
</evidence>
<evidence type="ECO:0000256" key="10">
    <source>
        <dbReference type="ARBA" id="ARBA00023069"/>
    </source>
</evidence>
<sequence length="4480" mass="513518">MGDEEQETAKTVATGPSSPSSLATGFGIDDPRVEIVADYLLRHYRLKPDRWVKFYNNPDNQAALFQFFNDSEDDLVVFNCSGSYLEFSFAWPTDPQQKYTYFLKRDSSAKITRENFRTEIFYGDIFPNLLDQLLLFVNEFVVQAMTNEANTKFWPQAVTDDVHQHTHNLKTVLSVTASRVKAKTLLLIPSEFDEFSYPDPENPGKRPDQKFIHSIESLVVMWHNEVREVLPCRSADAILEGKKPQPSQEIQYWMHRAKDFDQIYQQLINRKVKMMVRLLKDSNSIYYHSFKELYSSVVGALLEANDNSVYMLALNHMIESVENTDFEACLEHLGPLMHTVCLVWIHSKYYNTPERLTVLLQELCNFMIEIVDGYLGPEEMFKGEIAEAINTVKTAEKVMSVFRESFDEHRAKLPTMFPEGAHVRKWDFDPELVFSRFSKVYERVKIAHYIMDTNLNFMKLEKVDFGGIKGNVLGDEVLHIFQEFDEAFKLFTEGKFNPLDTDDPEFLNAYETFSAIMADFDRRLATIACKAFFDCSGLESVYKLIDMMGPLLERKLIIKDFNDKYPMVVEQMHQALDICFELYEQQMAHKKETGLMVVHKNMPPVAGARIWARELYSRVASHLEDFGRIEHPIKHSETYQHVLTRVADLKNLLDLSDETEYQQWLSNVEENCSFNMAQHLLKKDLETKLLTVNFDDKLVAVLKEMKYLKLLGQGDIPTQPESVFKRRDMLFKYYANLMLIMQLYNRLITDTIPVEQPLIAPTLAKIDQQLELAINILAWKMDDIWEYIEETLAMINDLTHRVERSKENVQRMKDVLGTFASLPLFERKEKLDNLLGLVDRADVVKKRNTAITGAGMEIHELMATNCELFQADEESEAWLNYKKYLDQMVIDSFYDIIACSLNYIINNTDEEKTSGPLFEILLELHIPKMVFIPELEPGVQPAFWDVIDGVFSDIYAMASLIPRLSPDEEKTYQDALDDNADLLALRDQLIDEIDATVVQALEYRESMNQYSNLWSDDRNEYLSMFLKYNHIVTQEEISLAGEEGVPESPPTLPQFKEKIDHYEKLYDDIDQLQALQVFRNWLRVDGRSFKQSLLNEVKRWSLMFKQHLIDRVNLGLSDLEDFIAKTMKGLASDPKENDYDGLVKSMALLNAVRDRQAETDVMFDPLKDTIELLKTFGVEMSEKVYAQLEELPDKWIQVKKKVLVSKQAVIPLQQNEVAKIRRKTVSFDLKQHEYRAEFRKCLAFFYNCEKPYRIINDCHEEITVLENYMTKLQDSCKIFDVQMPDYKQLKVCRNELKLLKCLWDYVFMVQMMFSYWNDIKWSEIDVEQMDIDCKKLAKELRGLDKEMRAWDVYLGLENEVKNMITSMRAVGELQNPAIRERHWQELMEATQVTFTMDKDTTLADLLSLNLHKYEDEVHSIVDKAVKETSMEKTLRELAVTWATMEFIHTKHPSTGVTILTAEEELVETLEDNQVQLQNMMTSKYIAHFLDQVSSWQKKLSMTDQVISIYMQVQRTWLHLESIFIGSEDIRKQLPEDTARFERIDSSFKQIAKEISVTTIVVDACNQPNLLERLDKLQNDLTICEKALAEYLETKRLAFPRFYFVSSADLLDILSNGNNPAVVSRQLTKLFDSLAKLEFDKSNQKLARAMYSKDGEYVKLAYDTDLSGQVEVWLNRVLEVMKATVRGEMAHAVASYEDKPREKWLFDFPAQVALTSTQIWWTTEVNIAFAKLEEGFESALKDYLKKQINQLNSLINLLLGDLSKGDRQKIMTVCTIDVHARDVVNKMINQKVDNSQCFLWLSQLRHRWDVKEADAFANICDAQFRYDKEYLGNTPRLVITPLTDRCYITLTQSLHLIMGGAPAGPAGTGKTETTKDLGRALGIMVYVFNCSEQMDYKSVGNIYKGLSQSGSWGCFDEFNRIAVEVLSVIAVQVKCIQDGIRDKKKKFNFMGTVIKLMPTVGIFITMNPGYAGRTELPENLKALFRPCAMVVPDFELICEIMLVAEGFLIARLLARKFITLYSLCKELLSKQDHYDWGLRAIKSVLVVAGSLKRGDRERPEDQVLMRALRDFNIPKIVMDDMPVFMGLIGDLFPALDVPRKRDLEFEGHIKNATLQQKLQAEDNFILKVVQLQELFDVRHSVFILGNAGTGKSCVWNTLKTTNKILGKKPTAIDLDPKSVTNDELFGVISPATREWKDGLFSVVMRDLANMSGDGPKWIVLDGDIDPMWIESLNTVMDDNKVLTLASNERITMTPAMRLLFEISNLRTATPATVSRAGILYINPNDLGWNPYVQSWVDRREVQSEKANLTILFDKYVSSILDTLRLRFKKITPIQEIAHVHMLTYLLECLIVPDNVPPDSPKDLYELYFVFCCVWAFGGCMFQDQLCDHRVDFTKWWVMEYKTVKFPSHGTVFDYYIDPASHSFKPWTQLVPEFEYDPDVPLQATIVHTAETHRLRFFLDMLVANRRPVMLVGAAGTGKTVLMQNKLKYLGEDYIIANVPFNFYTTSAMLQNILEKPLEKKAGRNYGPPGTRKLVYFIDDMNMPEVDKYFTVQPHTLVRACIDHAHWYDRQKLSLKEIHNVQFVSCMNPTAGSFTIDARLQRHFCVFALSLPTKDALAAIYSNILSQHMILNNYSISLQRYCNNLVQGAIALQSKMTSSFLPTAIKFHYIFNLRDMSNIFQGMLFANAECCKTTAMLVRLYFHEAERVYRDKLVDETDLALYDKYQVEILKKFFEEQKEEVIQARPLICCHFAVGMGDGTYDFIKEWPLLNKLLSDALDSYNELNASMNLVLFEDAMSHICRINRILESPRGNALLIGVGGSGKQSLSRLAAFISGLDVFQITLSKQYGIPDLKADLNGLYRKSGLKGLGVVFLMSDAQVANEIFLVLINDLLASGEIADLFGDDEVEEILSAMLNECKQVGIPDTRENAWALFIDKVRRNLKVVLCFSPVGSTLRVRSRKFPAVTNCTSIDWFHEWPEQALVSVSARFLGDNELLEADMRKSIAQFMAFVHKSVNEASLAYLSNEHRYNYTTPKSFLEQITLYQNLLRKKNEELQASIIRLENGLEKLRSTATQVDDLKSKLASQEVELAAKNKEANDLITVVSAETEKVMKEKAVADVEEEKVSLITVEVEQKASDCQRDLAKAEPALLAAKDALNTLNKNNLTELKSFGSPPAAVTNVAAAVMVLLAPGGNIPKDRSWKAAKSSIMAKVDHFLDNLINYDKDNIPVTCQQAVQPYLTNPEFDPEFIKAKSLAAAGLCSWVINIMRYYEVFCNVEPKRIALKKANNELQAAQDKLATIKARVAQLEQTLGECQAELNQAVETKQKCQDEADSTAATIDLANRLVGGLASENVRWADAIQDFHENEKTLPGDVLLITAYVSYVGSFTKTYRMDLLENKWVAFLKQLKVPIPVTENLDPLVMLVDAAQVASWSNENLPGDRMSTENATILTNCERWPLMIDPQLQGSKWIKTRYGSSLRVVRLGSHGYLDVIEKAVETGEVLMMENIMESVDPVLDHLLGRNTIKKGRAIKIGDKEINYHPKFRLILQTKLANPHYKPEMQAQTTLINFTVTRDGLEDQLLGAVVSKERPDLEKLKSDLTRQQNEFKITLKGLEDNLLARLSTAEGNFLGDYALVENLETTKRTAAEIEVKAAEAKITEKEINLARENYRPVAARASLLYFIMNDLFKIHPMYQFSLKAFSVVFDKSIDKAEPADTEQERVSNLIDCNTYSVYVYTTRGLFERDKLIFGTMMTFQILTQMKEIDAECLDFLLRFPATADAKSPVDFLTDLGWGGIKALSEHDAFRNLDKDIVGSAKRWKKFVEGEAPEKEKFPQEWKNKTPLEKLCMMRALRPDRMSNAITAFIEESMGRQYIENRAVEFSKSFEESGPATPIFFILSPGVDPLKDVEKLGKKLGYTMAKENCHNISLGQGQEIVAEKAMDLAAKKGHWVVLQNVHLVAKWLSRLEKKIEQYSEESHLNYRVFISAEPAGTRESHIMPQGILEASVKITNEPPTGMLANLHKALDNFNQDTLEMCSKEVEFKAILFSLCYFHAVVCERRKFGAQGWNRVYPFNVGDLTISVNVLYNYLEANNKVPWEDLRYLFGEIMYGGHITDDWDRKLCRTYLEVYMNQDMIDGELLLAPGFPVPPNIDYDAYHAYIDDELPTESPYLYGLHPNAEIEFLSKRSDNLLRTVFEMQPRDASGEAGESVSREEKVKEILDDLTERLPDPFNMEEIMSKVAPDARTPYVVVAFQECERMNFLTQEIRISLKELDLGLKGELTITSEMEDLGNALFLNHVPERWEKRAYPSLFLLAQWYADMLARAKELDSWITDFNLPTCVWLGGFFNPQSFLTAIMQQMSRKNEWPLDRMCLQCDVTKKNKEEMTAPPREGAYVYGLYMEGARWDHQTGFIGESILKELTPRMPVIFLKAIPVDRMDQRVVYECPVYKTKSRGPTFVWTFRLKTKADPSKWVLAGVALLLQV</sequence>
<keyword evidence="6" id="KW-0547">Nucleotide-binding</keyword>
<dbReference type="Pfam" id="PF18198">
    <property type="entry name" value="AAA_lid_11"/>
    <property type="match status" value="1"/>
</dbReference>
<name>A0ABM0JAL9_APLCA</name>
<feature type="coiled-coil region" evidence="14">
    <location>
        <begin position="3050"/>
        <end position="3121"/>
    </location>
</feature>
<dbReference type="InterPro" id="IPR056759">
    <property type="entry name" value="DYH2-5-8_CC"/>
</dbReference>
<feature type="domain" description="AAA+ ATPase" evidence="16">
    <location>
        <begin position="2463"/>
        <end position="2633"/>
    </location>
</feature>
<keyword evidence="17" id="KW-1185">Reference proteome</keyword>
<evidence type="ECO:0000256" key="2">
    <source>
        <dbReference type="ARBA" id="ARBA00008887"/>
    </source>
</evidence>
<dbReference type="InterPro" id="IPR035699">
    <property type="entry name" value="AAA_6"/>
</dbReference>